<organism evidence="1 2">
    <name type="scientific">Rotaria magnacalcarata</name>
    <dbReference type="NCBI Taxonomy" id="392030"/>
    <lineage>
        <taxon>Eukaryota</taxon>
        <taxon>Metazoa</taxon>
        <taxon>Spiralia</taxon>
        <taxon>Gnathifera</taxon>
        <taxon>Rotifera</taxon>
        <taxon>Eurotatoria</taxon>
        <taxon>Bdelloidea</taxon>
        <taxon>Philodinida</taxon>
        <taxon>Philodinidae</taxon>
        <taxon>Rotaria</taxon>
    </lineage>
</organism>
<reference evidence="1" key="1">
    <citation type="submission" date="2021-02" db="EMBL/GenBank/DDBJ databases">
        <authorList>
            <person name="Nowell W R."/>
        </authorList>
    </citation>
    <scope>NUCLEOTIDE SEQUENCE</scope>
</reference>
<gene>
    <name evidence="1" type="ORF">SMN809_LOCUS81729</name>
</gene>
<protein>
    <submittedName>
        <fullName evidence="1">Uncharacterized protein</fullName>
    </submittedName>
</protein>
<evidence type="ECO:0000313" key="1">
    <source>
        <dbReference type="EMBL" id="CAF5220089.1"/>
    </source>
</evidence>
<dbReference type="AlphaFoldDB" id="A0A8S3JN88"/>
<comment type="caution">
    <text evidence="1">The sequence shown here is derived from an EMBL/GenBank/DDBJ whole genome shotgun (WGS) entry which is preliminary data.</text>
</comment>
<sequence>MKILVQILLHSSPPIDLNRTDLQYVQHVKSIGNRQTFHPNKLEYDIFNIELDMGPVNLLLHGLFLKNLWWVKDNLFGWNQVYHDIHEPELIRQNKIMVNDDPLLDIIDANQ</sequence>
<dbReference type="Proteomes" id="UP000676336">
    <property type="component" value="Unassembled WGS sequence"/>
</dbReference>
<feature type="non-terminal residue" evidence="1">
    <location>
        <position position="1"/>
    </location>
</feature>
<name>A0A8S3JN88_9BILA</name>
<proteinExistence type="predicted"/>
<dbReference type="EMBL" id="CAJOBI010349261">
    <property type="protein sequence ID" value="CAF5220089.1"/>
    <property type="molecule type" value="Genomic_DNA"/>
</dbReference>
<evidence type="ECO:0000313" key="2">
    <source>
        <dbReference type="Proteomes" id="UP000676336"/>
    </source>
</evidence>
<accession>A0A8S3JN88</accession>